<evidence type="ECO:0000313" key="12">
    <source>
        <dbReference type="EMBL" id="RYP87308.1"/>
    </source>
</evidence>
<sequence length="1310" mass="141504">MPSGQIKLQAPPELQPHEGAGNALMTAIPMLGSVGSIVLVAGMSQTAGGGTNTRAMIAAGMFLFATVGFIVVQIDRTRKQRNQQLTGSRTEYLQYLANIRTIARNAADQQRASLTWHHPDPSALPALAEDRVRLWEHTPGDDTFLHVRYGLSSQPLSLELVPPDSAPIEQVDPAAASALHRLLVVHRVQPHLPASIDLRAFDRIELTGEEEAARSLARSMVCSAAASHSPEHLVVAVLCSVEHLAQWDWLKWLPHSLSTQQGDAVGPRRMVTTSLDDLGSMLPPDLSDRPRFGADEVPATPHILLVIDGGSLPPGNHIIPPDGLHGVTLVDLPERWDELDDPTRLRLEFADAPAEDGKLPVSALRVRSEPIRALADQCDLATAEAFARRLAPLHTVSTGGDGETSGPTDFMDLLGLGDVHVFDPALAWRPRPARDRLRVPIGVADSGGSVHLDIKESAQQGMGPHGLVIGATGSGKSEFLRTLVLGLAMTHSPEQLNMVLVDFKGGATFAGMSAMPHVSAVITNLSQELTLVDRMQDALSGEMVRRQELLREAGNFASIRDYEKARAAGEDLAPMPSLFIVVDEFSEMLTAKPEFIDLFVAIGRLGRSLGLHLLLASQRLEEGRLRGLESHLSYRVGLRTFSAAESRTVLGVPDAYELPAVPGLGYLKPDQSTLLRFKAAYVSGPPSGRARVRRDEGGNLRGILPFTIAEVLSLEPVEEEVAAAPVPQQGDQESLLDVAVARMVGQGPAAHQVWLPPLDVPDTLDQLMPDLAEQPDLGLVSPMWRRLGGLTVPLGTVDRPREQRRDTMTISLTGAAGHAAVVGGPRSGKSTLLRTMTSSLAMTTTAFESQFYVLDFGGGTFAPLAGLPHVAGIGTRSEPDVVRRIVAEIKSVVDRREAYFRAHGIDSIETYRSRRAEGRADDGYGDVFLVVDGWSTLRADFDDLEYELQSLAQRGLTFGMHLLVAAGRWADFRSAMRDIFGTRLELRLGDPLDSEIDRKVAQLVPTGRPGRGIMAGKVHFLGALPRVDGTPDAASLGDGVEELVRRSAAAWRGPSGPKLRLLPARVSLDEVRTRVGDEDRRLLLGINEKELAPVGLDQAAEPHLLVLGDGQSGKSTLLRSVVREIVRTSTSKQAQIIAVDYRRSLLGEIPQDYQLDYLTSATMAGPAMKDLAEYLANRLPGPDVTPEELRTRSWWTGAEAWVLVDDYDLVATQQGSPVHALAPLLAQAGDIGLHLVVTRRSGGASRAMYDQVIQTMRDLAMPGIMLSGSPEEGALLGNLRPTPQPPGRGRLITRGRGVETVQLAWSDPTT</sequence>
<evidence type="ECO:0000259" key="11">
    <source>
        <dbReference type="PROSITE" id="PS50901"/>
    </source>
</evidence>
<dbReference type="Gene3D" id="3.40.50.300">
    <property type="entry name" value="P-loop containing nucleotide triphosphate hydrolases"/>
    <property type="match status" value="3"/>
</dbReference>
<evidence type="ECO:0000256" key="6">
    <source>
        <dbReference type="ARBA" id="ARBA00022840"/>
    </source>
</evidence>
<keyword evidence="5 9" id="KW-0547">Nucleotide-binding</keyword>
<feature type="domain" description="FtsK" evidence="11">
    <location>
        <begin position="805"/>
        <end position="995"/>
    </location>
</feature>
<evidence type="ECO:0000313" key="13">
    <source>
        <dbReference type="Proteomes" id="UP000295198"/>
    </source>
</evidence>
<evidence type="ECO:0000256" key="4">
    <source>
        <dbReference type="ARBA" id="ARBA00022737"/>
    </source>
</evidence>
<accession>A0A4Q4ZHH6</accession>
<dbReference type="SUPFAM" id="SSF52540">
    <property type="entry name" value="P-loop containing nucleoside triphosphate hydrolases"/>
    <property type="match status" value="3"/>
</dbReference>
<keyword evidence="3 10" id="KW-0812">Transmembrane</keyword>
<keyword evidence="4" id="KW-0677">Repeat</keyword>
<feature type="domain" description="FtsK" evidence="11">
    <location>
        <begin position="1091"/>
        <end position="1275"/>
    </location>
</feature>
<dbReference type="InterPro" id="IPR002543">
    <property type="entry name" value="FtsK_dom"/>
</dbReference>
<dbReference type="NCBIfam" id="TIGR03925">
    <property type="entry name" value="T7SS_EccC_b"/>
    <property type="match status" value="1"/>
</dbReference>
<dbReference type="PROSITE" id="PS50901">
    <property type="entry name" value="FTSK"/>
    <property type="match status" value="3"/>
</dbReference>
<evidence type="ECO:0000256" key="7">
    <source>
        <dbReference type="ARBA" id="ARBA00022989"/>
    </source>
</evidence>
<dbReference type="SMART" id="SM00382">
    <property type="entry name" value="AAA"/>
    <property type="match status" value="3"/>
</dbReference>
<keyword evidence="8 10" id="KW-0472">Membrane</keyword>
<feature type="domain" description="FtsK" evidence="11">
    <location>
        <begin position="447"/>
        <end position="647"/>
    </location>
</feature>
<dbReference type="GO" id="GO:0005524">
    <property type="term" value="F:ATP binding"/>
    <property type="evidence" value="ECO:0007669"/>
    <property type="project" value="UniProtKB-UniRule"/>
</dbReference>
<keyword evidence="2" id="KW-1003">Cell membrane</keyword>
<dbReference type="EMBL" id="SDKM01000007">
    <property type="protein sequence ID" value="RYP87308.1"/>
    <property type="molecule type" value="Genomic_DNA"/>
</dbReference>
<evidence type="ECO:0000256" key="5">
    <source>
        <dbReference type="ARBA" id="ARBA00022741"/>
    </source>
</evidence>
<gene>
    <name evidence="12" type="primary">eccCa</name>
    <name evidence="12" type="ORF">EKO23_06330</name>
</gene>
<keyword evidence="7 10" id="KW-1133">Transmembrane helix</keyword>
<feature type="binding site" evidence="9">
    <location>
        <begin position="823"/>
        <end position="830"/>
    </location>
    <ligand>
        <name>ATP</name>
        <dbReference type="ChEBI" id="CHEBI:30616"/>
    </ligand>
</feature>
<protein>
    <submittedName>
        <fullName evidence="12">Type VII secretion protein EccCa</fullName>
    </submittedName>
</protein>
<organism evidence="12 13">
    <name type="scientific">Nocardioides guangzhouensis</name>
    <dbReference type="NCBI Taxonomy" id="2497878"/>
    <lineage>
        <taxon>Bacteria</taxon>
        <taxon>Bacillati</taxon>
        <taxon>Actinomycetota</taxon>
        <taxon>Actinomycetes</taxon>
        <taxon>Propionibacteriales</taxon>
        <taxon>Nocardioidaceae</taxon>
        <taxon>Nocardioides</taxon>
    </lineage>
</organism>
<dbReference type="OrthoDB" id="9807790at2"/>
<proteinExistence type="predicted"/>
<evidence type="ECO:0000256" key="8">
    <source>
        <dbReference type="ARBA" id="ARBA00023136"/>
    </source>
</evidence>
<evidence type="ECO:0000256" key="9">
    <source>
        <dbReference type="PROSITE-ProRule" id="PRU00289"/>
    </source>
</evidence>
<reference evidence="12 13" key="1">
    <citation type="submission" date="2019-01" db="EMBL/GenBank/DDBJ databases">
        <title>Nocardioides guangzhouensis sp. nov., an actinobacterium isolated from soil.</title>
        <authorList>
            <person name="Fu Y."/>
            <person name="Cai Y."/>
            <person name="Lin Z."/>
            <person name="Chen P."/>
        </authorList>
    </citation>
    <scope>NUCLEOTIDE SEQUENCE [LARGE SCALE GENOMIC DNA]</scope>
    <source>
        <strain evidence="12 13">130</strain>
    </source>
</reference>
<evidence type="ECO:0000256" key="1">
    <source>
        <dbReference type="ARBA" id="ARBA00004651"/>
    </source>
</evidence>
<comment type="subcellular location">
    <subcellularLocation>
        <location evidence="1">Cell membrane</location>
        <topology evidence="1">Multi-pass membrane protein</topology>
    </subcellularLocation>
</comment>
<feature type="transmembrane region" description="Helical" evidence="10">
    <location>
        <begin position="20"/>
        <end position="43"/>
    </location>
</feature>
<dbReference type="InterPro" id="IPR027417">
    <property type="entry name" value="P-loop_NTPase"/>
</dbReference>
<dbReference type="PANTHER" id="PTHR22683:SF1">
    <property type="entry name" value="TYPE VII SECRETION SYSTEM PROTEIN ESSC"/>
    <property type="match status" value="1"/>
</dbReference>
<dbReference type="Pfam" id="PF01580">
    <property type="entry name" value="FtsK_SpoIIIE"/>
    <property type="match status" value="3"/>
</dbReference>
<dbReference type="InterPro" id="IPR050206">
    <property type="entry name" value="FtsK/SpoIIIE/SftA"/>
</dbReference>
<keyword evidence="6 9" id="KW-0067">ATP-binding</keyword>
<feature type="binding site" evidence="9">
    <location>
        <begin position="1108"/>
        <end position="1115"/>
    </location>
    <ligand>
        <name>ATP</name>
        <dbReference type="ChEBI" id="CHEBI:30616"/>
    </ligand>
</feature>
<comment type="caution">
    <text evidence="12">The sequence shown here is derived from an EMBL/GenBank/DDBJ whole genome shotgun (WGS) entry which is preliminary data.</text>
</comment>
<evidence type="ECO:0000256" key="2">
    <source>
        <dbReference type="ARBA" id="ARBA00022475"/>
    </source>
</evidence>
<dbReference type="GO" id="GO:0003677">
    <property type="term" value="F:DNA binding"/>
    <property type="evidence" value="ECO:0007669"/>
    <property type="project" value="InterPro"/>
</dbReference>
<dbReference type="PANTHER" id="PTHR22683">
    <property type="entry name" value="SPORULATION PROTEIN RELATED"/>
    <property type="match status" value="1"/>
</dbReference>
<dbReference type="Proteomes" id="UP000295198">
    <property type="component" value="Unassembled WGS sequence"/>
</dbReference>
<evidence type="ECO:0000256" key="10">
    <source>
        <dbReference type="SAM" id="Phobius"/>
    </source>
</evidence>
<dbReference type="NCBIfam" id="TIGR03924">
    <property type="entry name" value="T7SS_EccC_a"/>
    <property type="match status" value="1"/>
</dbReference>
<keyword evidence="13" id="KW-1185">Reference proteome</keyword>
<dbReference type="InterPro" id="IPR003593">
    <property type="entry name" value="AAA+_ATPase"/>
</dbReference>
<dbReference type="GO" id="GO:0005886">
    <property type="term" value="C:plasma membrane"/>
    <property type="evidence" value="ECO:0007669"/>
    <property type="project" value="UniProtKB-SubCell"/>
</dbReference>
<evidence type="ECO:0000256" key="3">
    <source>
        <dbReference type="ARBA" id="ARBA00022692"/>
    </source>
</evidence>
<feature type="binding site" evidence="9">
    <location>
        <begin position="470"/>
        <end position="477"/>
    </location>
    <ligand>
        <name>ATP</name>
        <dbReference type="ChEBI" id="CHEBI:30616"/>
    </ligand>
</feature>
<feature type="transmembrane region" description="Helical" evidence="10">
    <location>
        <begin position="55"/>
        <end position="74"/>
    </location>
</feature>
<dbReference type="InterPro" id="IPR023837">
    <property type="entry name" value="EccCb-like_Actinobacteria"/>
</dbReference>
<name>A0A4Q4ZHH6_9ACTN</name>
<dbReference type="InterPro" id="IPR023836">
    <property type="entry name" value="EccCa-like_Actinobacteria"/>
</dbReference>